<protein>
    <recommendedName>
        <fullName evidence="2">C2H2-type domain-containing protein</fullName>
    </recommendedName>
</protein>
<dbReference type="GO" id="GO:0008270">
    <property type="term" value="F:zinc ion binding"/>
    <property type="evidence" value="ECO:0007669"/>
    <property type="project" value="UniProtKB-KW"/>
</dbReference>
<keyword evidence="1" id="KW-0862">Zinc</keyword>
<name>A0A077X3J3_9FUNG</name>
<dbReference type="EMBL" id="LK023385">
    <property type="protein sequence ID" value="CDS13853.1"/>
    <property type="molecule type" value="Genomic_DNA"/>
</dbReference>
<dbReference type="Gene3D" id="3.30.160.60">
    <property type="entry name" value="Classic Zinc Finger"/>
    <property type="match status" value="1"/>
</dbReference>
<accession>A0A077X3J3</accession>
<gene>
    <name evidence="3" type="ORF">LRAMOSA06027</name>
</gene>
<dbReference type="InterPro" id="IPR036236">
    <property type="entry name" value="Znf_C2H2_sf"/>
</dbReference>
<evidence type="ECO:0000259" key="2">
    <source>
        <dbReference type="PROSITE" id="PS50157"/>
    </source>
</evidence>
<organism evidence="3">
    <name type="scientific">Lichtheimia ramosa</name>
    <dbReference type="NCBI Taxonomy" id="688394"/>
    <lineage>
        <taxon>Eukaryota</taxon>
        <taxon>Fungi</taxon>
        <taxon>Fungi incertae sedis</taxon>
        <taxon>Mucoromycota</taxon>
        <taxon>Mucoromycotina</taxon>
        <taxon>Mucoromycetes</taxon>
        <taxon>Mucorales</taxon>
        <taxon>Lichtheimiaceae</taxon>
        <taxon>Lichtheimia</taxon>
    </lineage>
</organism>
<dbReference type="AlphaFoldDB" id="A0A077X3J3"/>
<dbReference type="PROSITE" id="PS50157">
    <property type="entry name" value="ZINC_FINGER_C2H2_2"/>
    <property type="match status" value="1"/>
</dbReference>
<dbReference type="OrthoDB" id="8117402at2759"/>
<dbReference type="SUPFAM" id="SSF57667">
    <property type="entry name" value="beta-beta-alpha zinc fingers"/>
    <property type="match status" value="1"/>
</dbReference>
<dbReference type="InterPro" id="IPR013087">
    <property type="entry name" value="Znf_C2H2_type"/>
</dbReference>
<evidence type="ECO:0000313" key="3">
    <source>
        <dbReference type="EMBL" id="CDS13853.1"/>
    </source>
</evidence>
<keyword evidence="1" id="KW-0863">Zinc-finger</keyword>
<keyword evidence="1" id="KW-0479">Metal-binding</keyword>
<proteinExistence type="predicted"/>
<feature type="domain" description="C2H2-type" evidence="2">
    <location>
        <begin position="259"/>
        <end position="289"/>
    </location>
</feature>
<evidence type="ECO:0000256" key="1">
    <source>
        <dbReference type="PROSITE-ProRule" id="PRU00042"/>
    </source>
</evidence>
<reference evidence="3" key="1">
    <citation type="journal article" date="2014" name="Genome Announc.">
        <title>De novo whole-genome sequence and genome annotation of Lichtheimia ramosa.</title>
        <authorList>
            <person name="Linde J."/>
            <person name="Schwartze V."/>
            <person name="Binder U."/>
            <person name="Lass-Florl C."/>
            <person name="Voigt K."/>
            <person name="Horn F."/>
        </authorList>
    </citation>
    <scope>NUCLEOTIDE SEQUENCE</scope>
    <source>
        <strain evidence="3">JMRC FSU:6197</strain>
    </source>
</reference>
<sequence length="332" mass="36641">MAIYQHAMSDNPRLNTLLEALTAFPAFEGYAAHPQQLDMPHNSQQCISDPYAENDRQHRTMGSIFISEHQEESPMSNAANTAALLMANQNVAVSPSAPAAVHNLEQTIALDTIELSDDYTIASAQPVPSLSPSSMTEQPVFLSDLDQQLFWDTLSLPTSSLHIPSSQQSSFLPSTMICAPAMMTASDFSPIAIPLSTTSYCQLISSTEQQQQLEPPASNITCNDNNRDNDATAIVQYSTSEPCSSPVVGTPSSSERTSHLCRVSHNCRATFTRRSDRDRHELIHKPPRTLYTCEYCNTTCTRKDTLKRHQTRSCPVINACNHQSPLSHTSRR</sequence>